<dbReference type="Pfam" id="PF03108">
    <property type="entry name" value="DBD_Tnp_Mut"/>
    <property type="match status" value="1"/>
</dbReference>
<keyword evidence="3" id="KW-1185">Reference proteome</keyword>
<evidence type="ECO:0000313" key="2">
    <source>
        <dbReference type="EMBL" id="KAK9286928.1"/>
    </source>
</evidence>
<gene>
    <name evidence="2" type="ORF">L1049_015336</name>
</gene>
<organism evidence="2 3">
    <name type="scientific">Liquidambar formosana</name>
    <name type="common">Formosan gum</name>
    <dbReference type="NCBI Taxonomy" id="63359"/>
    <lineage>
        <taxon>Eukaryota</taxon>
        <taxon>Viridiplantae</taxon>
        <taxon>Streptophyta</taxon>
        <taxon>Embryophyta</taxon>
        <taxon>Tracheophyta</taxon>
        <taxon>Spermatophyta</taxon>
        <taxon>Magnoliopsida</taxon>
        <taxon>eudicotyledons</taxon>
        <taxon>Gunneridae</taxon>
        <taxon>Pentapetalae</taxon>
        <taxon>Saxifragales</taxon>
        <taxon>Altingiaceae</taxon>
        <taxon>Liquidambar</taxon>
    </lineage>
</organism>
<evidence type="ECO:0000259" key="1">
    <source>
        <dbReference type="Pfam" id="PF03108"/>
    </source>
</evidence>
<dbReference type="AlphaFoldDB" id="A0AAP0X627"/>
<sequence length="246" mass="28141">MNFQSTCGVLECSKISDVETDLLPSFCSHQQKTLLTARWAKCINNVGQCFNDGADGFRIALRKYSIEVGFKYKLVRNNSKRIMAVCFLKEGGCEWHVQAVAHPGNNNFYVSKLNRVHTCGAAVRTSKHPKMGSDIVSSEFIDVVREKPLIHSNRGCFNFQDKIWPRYFIHQRLERLFPGSLSITKEPRYHVLSKATDYSFGFLWAFFLVVTTQREFMGLESTCQIRKSVGDDVVLKRIASERLVLK</sequence>
<dbReference type="EMBL" id="JBBPBK010000004">
    <property type="protein sequence ID" value="KAK9286928.1"/>
    <property type="molecule type" value="Genomic_DNA"/>
</dbReference>
<reference evidence="2 3" key="1">
    <citation type="journal article" date="2024" name="Plant J.">
        <title>Genome sequences and population genomics reveal climatic adaptation and genomic divergence between two closely related sweetgum species.</title>
        <authorList>
            <person name="Xu W.Q."/>
            <person name="Ren C.Q."/>
            <person name="Zhang X.Y."/>
            <person name="Comes H.P."/>
            <person name="Liu X.H."/>
            <person name="Li Y.G."/>
            <person name="Kettle C.J."/>
            <person name="Jalonen R."/>
            <person name="Gaisberger H."/>
            <person name="Ma Y.Z."/>
            <person name="Qiu Y.X."/>
        </authorList>
    </citation>
    <scope>NUCLEOTIDE SEQUENCE [LARGE SCALE GENOMIC DNA]</scope>
    <source>
        <strain evidence="2">Hangzhou</strain>
    </source>
</reference>
<evidence type="ECO:0000313" key="3">
    <source>
        <dbReference type="Proteomes" id="UP001415857"/>
    </source>
</evidence>
<accession>A0AAP0X627</accession>
<dbReference type="Proteomes" id="UP001415857">
    <property type="component" value="Unassembled WGS sequence"/>
</dbReference>
<comment type="caution">
    <text evidence="2">The sequence shown here is derived from an EMBL/GenBank/DDBJ whole genome shotgun (WGS) entry which is preliminary data.</text>
</comment>
<proteinExistence type="predicted"/>
<feature type="domain" description="Transposase MuDR plant" evidence="1">
    <location>
        <begin position="45"/>
        <end position="109"/>
    </location>
</feature>
<protein>
    <recommendedName>
        <fullName evidence="1">Transposase MuDR plant domain-containing protein</fullName>
    </recommendedName>
</protein>
<name>A0AAP0X627_LIQFO</name>
<dbReference type="InterPro" id="IPR004332">
    <property type="entry name" value="Transposase_MuDR"/>
</dbReference>